<feature type="region of interest" description="Disordered" evidence="1">
    <location>
        <begin position="246"/>
        <end position="285"/>
    </location>
</feature>
<sequence>MDIQPPTDVNASSNWPYKTLTRTGLSSSPQSSIPKQFLQNRLWTCDLLMQYAPDCAFVGCRVVGLGDQLPRQIGVVYLPELSTVGNNLEHHKTRRRGREKALDKAVLLRPKLRVDASEVEPRLEDLLSKWKVESGKKFLVLVGFNLTRDLCKLMPGWPAALNCFDGWVDSDSRELAVEKVDVRGLDGYHMDKTPSLCTYMVGLYQYDDRRAKKQAPAATDAMGAMMLLLVVWKACREGTTPSFHTTYYLPPKREKGKRQKRMEKNAKKEAKAAFKQATMPEEASGSEAAEAFDTGCLFESAPEAPKLRVREFAITGVRAGTFTVDVAFGDT</sequence>
<feature type="compositionally biased region" description="Low complexity" evidence="1">
    <location>
        <begin position="273"/>
        <end position="285"/>
    </location>
</feature>
<keyword evidence="3" id="KW-1185">Reference proteome</keyword>
<dbReference type="EMBL" id="JAQQWE010000004">
    <property type="protein sequence ID" value="KAK7956522.1"/>
    <property type="molecule type" value="Genomic_DNA"/>
</dbReference>
<proteinExistence type="predicted"/>
<accession>A0ABR1QIF5</accession>
<reference evidence="2 3" key="1">
    <citation type="submission" date="2023-01" db="EMBL/GenBank/DDBJ databases">
        <title>Analysis of 21 Apiospora genomes using comparative genomics revels a genus with tremendous synthesis potential of carbohydrate active enzymes and secondary metabolites.</title>
        <authorList>
            <person name="Sorensen T."/>
        </authorList>
    </citation>
    <scope>NUCLEOTIDE SEQUENCE [LARGE SCALE GENOMIC DNA]</scope>
    <source>
        <strain evidence="2 3">CBS 24483</strain>
    </source>
</reference>
<dbReference type="RefSeq" id="XP_066701828.1">
    <property type="nucleotide sequence ID" value="XM_066841966.1"/>
</dbReference>
<protein>
    <submittedName>
        <fullName evidence="2">Uncharacterized protein</fullName>
    </submittedName>
</protein>
<feature type="compositionally biased region" description="Basic and acidic residues" evidence="1">
    <location>
        <begin position="262"/>
        <end position="272"/>
    </location>
</feature>
<evidence type="ECO:0000313" key="3">
    <source>
        <dbReference type="Proteomes" id="UP001391051"/>
    </source>
</evidence>
<name>A0ABR1QIF5_9PEZI</name>
<comment type="caution">
    <text evidence="2">The sequence shown here is derived from an EMBL/GenBank/DDBJ whole genome shotgun (WGS) entry which is preliminary data.</text>
</comment>
<dbReference type="Proteomes" id="UP001391051">
    <property type="component" value="Unassembled WGS sequence"/>
</dbReference>
<gene>
    <name evidence="2" type="ORF">PG986_005744</name>
</gene>
<evidence type="ECO:0000313" key="2">
    <source>
        <dbReference type="EMBL" id="KAK7956522.1"/>
    </source>
</evidence>
<evidence type="ECO:0000256" key="1">
    <source>
        <dbReference type="SAM" id="MobiDB-lite"/>
    </source>
</evidence>
<organism evidence="2 3">
    <name type="scientific">Apiospora aurea</name>
    <dbReference type="NCBI Taxonomy" id="335848"/>
    <lineage>
        <taxon>Eukaryota</taxon>
        <taxon>Fungi</taxon>
        <taxon>Dikarya</taxon>
        <taxon>Ascomycota</taxon>
        <taxon>Pezizomycotina</taxon>
        <taxon>Sordariomycetes</taxon>
        <taxon>Xylariomycetidae</taxon>
        <taxon>Amphisphaeriales</taxon>
        <taxon>Apiosporaceae</taxon>
        <taxon>Apiospora</taxon>
    </lineage>
</organism>
<dbReference type="GeneID" id="92075028"/>